<evidence type="ECO:0000256" key="5">
    <source>
        <dbReference type="ARBA" id="ARBA00022801"/>
    </source>
</evidence>
<evidence type="ECO:0000256" key="4">
    <source>
        <dbReference type="ARBA" id="ARBA00022679"/>
    </source>
</evidence>
<dbReference type="PANTHER" id="PTHR30582:SF24">
    <property type="entry name" value="L,D-TRANSPEPTIDASE ERFK_SRFK-RELATED"/>
    <property type="match status" value="1"/>
</dbReference>
<dbReference type="Proteomes" id="UP001062263">
    <property type="component" value="Chromosome"/>
</dbReference>
<evidence type="ECO:0000313" key="12">
    <source>
        <dbReference type="Proteomes" id="UP001062263"/>
    </source>
</evidence>
<keyword evidence="4" id="KW-0808">Transferase</keyword>
<sequence>MSPPAVLHINLSRQKLTLESAGTILFSCPVSSGKAGTGSQQGSGKTPLGRFRICKKIGAGLPEDTIFVSRLPVGCYPAAIPEGMNEHSDFILTRILWLDGLDPGNANTQERYIYIHGTNRTDSLGTPDSHGCIRLSPQDMLTLFDLTEEGTEAFIRL</sequence>
<evidence type="ECO:0000256" key="8">
    <source>
        <dbReference type="ARBA" id="ARBA00023316"/>
    </source>
</evidence>
<keyword evidence="7 9" id="KW-0573">Peptidoglycan synthesis</keyword>
<dbReference type="InterPro" id="IPR005490">
    <property type="entry name" value="LD_TPept_cat_dom"/>
</dbReference>
<feature type="active site" description="Proton donor/acceptor" evidence="9">
    <location>
        <position position="116"/>
    </location>
</feature>
<accession>A0ABM7ZIJ6</accession>
<keyword evidence="5" id="KW-0378">Hydrolase</keyword>
<dbReference type="InterPro" id="IPR050979">
    <property type="entry name" value="LD-transpeptidase"/>
</dbReference>
<proteinExistence type="inferred from homology"/>
<reference evidence="11" key="1">
    <citation type="submission" date="2022-06" db="EMBL/GenBank/DDBJ databases">
        <title>Akkermansia biwalacus sp. nov., an anaerobic mucin-degrading bacterium isolated from human intestine.</title>
        <authorList>
            <person name="Kobayashi Y."/>
            <person name="Inoue S."/>
            <person name="Kawahara T."/>
            <person name="Kohda N."/>
        </authorList>
    </citation>
    <scope>NUCLEOTIDE SEQUENCE</scope>
    <source>
        <strain evidence="11">WON2089</strain>
    </source>
</reference>
<keyword evidence="3" id="KW-0328">Glycosyltransferase</keyword>
<dbReference type="SUPFAM" id="SSF141523">
    <property type="entry name" value="L,D-transpeptidase catalytic domain-like"/>
    <property type="match status" value="1"/>
</dbReference>
<evidence type="ECO:0000256" key="6">
    <source>
        <dbReference type="ARBA" id="ARBA00022960"/>
    </source>
</evidence>
<evidence type="ECO:0000256" key="3">
    <source>
        <dbReference type="ARBA" id="ARBA00022676"/>
    </source>
</evidence>
<comment type="similarity">
    <text evidence="2">Belongs to the YkuD family.</text>
</comment>
<dbReference type="RefSeq" id="WP_215436330.1">
    <property type="nucleotide sequence ID" value="NZ_AP025943.1"/>
</dbReference>
<comment type="pathway">
    <text evidence="1 9">Cell wall biogenesis; peptidoglycan biosynthesis.</text>
</comment>
<organism evidence="11 12">
    <name type="scientific">Akkermansia biwaensis</name>
    <dbReference type="NCBI Taxonomy" id="2946555"/>
    <lineage>
        <taxon>Bacteria</taxon>
        <taxon>Pseudomonadati</taxon>
        <taxon>Verrucomicrobiota</taxon>
        <taxon>Verrucomicrobiia</taxon>
        <taxon>Verrucomicrobiales</taxon>
        <taxon>Akkermansiaceae</taxon>
        <taxon>Akkermansia</taxon>
    </lineage>
</organism>
<dbReference type="PANTHER" id="PTHR30582">
    <property type="entry name" value="L,D-TRANSPEPTIDASE"/>
    <property type="match status" value="1"/>
</dbReference>
<dbReference type="Pfam" id="PF03734">
    <property type="entry name" value="YkuD"/>
    <property type="match status" value="1"/>
</dbReference>
<keyword evidence="8 9" id="KW-0961">Cell wall biogenesis/degradation</keyword>
<feature type="domain" description="L,D-TPase catalytic" evidence="10">
    <location>
        <begin position="5"/>
        <end position="156"/>
    </location>
</feature>
<gene>
    <name evidence="11" type="ORF">Abiwalacus_20630</name>
</gene>
<evidence type="ECO:0000313" key="11">
    <source>
        <dbReference type="EMBL" id="BDL44489.1"/>
    </source>
</evidence>
<dbReference type="CDD" id="cd16913">
    <property type="entry name" value="YkuD_like"/>
    <property type="match status" value="1"/>
</dbReference>
<evidence type="ECO:0000259" key="10">
    <source>
        <dbReference type="PROSITE" id="PS52029"/>
    </source>
</evidence>
<name>A0ABM7ZIJ6_9BACT</name>
<protein>
    <submittedName>
        <fullName evidence="11">Peptidase</fullName>
    </submittedName>
</protein>
<dbReference type="Gene3D" id="2.40.440.10">
    <property type="entry name" value="L,D-transpeptidase catalytic domain-like"/>
    <property type="match status" value="1"/>
</dbReference>
<evidence type="ECO:0000256" key="2">
    <source>
        <dbReference type="ARBA" id="ARBA00005992"/>
    </source>
</evidence>
<dbReference type="InterPro" id="IPR038063">
    <property type="entry name" value="Transpep_catalytic_dom"/>
</dbReference>
<keyword evidence="12" id="KW-1185">Reference proteome</keyword>
<evidence type="ECO:0000256" key="9">
    <source>
        <dbReference type="PROSITE-ProRule" id="PRU01373"/>
    </source>
</evidence>
<dbReference type="EMBL" id="AP025943">
    <property type="protein sequence ID" value="BDL44489.1"/>
    <property type="molecule type" value="Genomic_DNA"/>
</dbReference>
<keyword evidence="6 9" id="KW-0133">Cell shape</keyword>
<feature type="active site" description="Nucleophile" evidence="9">
    <location>
        <position position="132"/>
    </location>
</feature>
<evidence type="ECO:0000256" key="7">
    <source>
        <dbReference type="ARBA" id="ARBA00022984"/>
    </source>
</evidence>
<evidence type="ECO:0000256" key="1">
    <source>
        <dbReference type="ARBA" id="ARBA00004752"/>
    </source>
</evidence>
<dbReference type="PROSITE" id="PS52029">
    <property type="entry name" value="LD_TPASE"/>
    <property type="match status" value="1"/>
</dbReference>